<reference evidence="10" key="1">
    <citation type="submission" date="2019-05" db="EMBL/GenBank/DDBJ databases">
        <title>The de novo reference genome and transcriptome assemblies of the wild tomato species Solanum chilense.</title>
        <authorList>
            <person name="Stam R."/>
            <person name="Nosenko T."/>
            <person name="Hoerger A.C."/>
            <person name="Stephan W."/>
            <person name="Seidel M.A."/>
            <person name="Kuhn J.M.M."/>
            <person name="Haberer G."/>
            <person name="Tellier A."/>
        </authorList>
    </citation>
    <scope>NUCLEOTIDE SEQUENCE</scope>
    <source>
        <tissue evidence="10">Mature leaves</tissue>
    </source>
</reference>
<dbReference type="NCBIfam" id="NF003037">
    <property type="entry name" value="PRK03932.1"/>
    <property type="match status" value="1"/>
</dbReference>
<feature type="domain" description="Aminoacyl-tRNA synthetase class II (D/K/N)" evidence="9">
    <location>
        <begin position="341"/>
        <end position="602"/>
    </location>
</feature>
<evidence type="ECO:0000256" key="6">
    <source>
        <dbReference type="ARBA" id="ARBA00022917"/>
    </source>
</evidence>
<evidence type="ECO:0000256" key="7">
    <source>
        <dbReference type="ARBA" id="ARBA00023146"/>
    </source>
</evidence>
<evidence type="ECO:0000256" key="2">
    <source>
        <dbReference type="ARBA" id="ARBA00012816"/>
    </source>
</evidence>
<keyword evidence="5" id="KW-0067">ATP-binding</keyword>
<comment type="similarity">
    <text evidence="1">Belongs to the class-II aminoacyl-tRNA synthetase family.</text>
</comment>
<name>A0A6N2CJU5_SOLCI</name>
<sequence length="609" mass="68415">MDSEQAPVVECSKYSKRVMLKTILRRSDGGVGLIGQRVVIGGWVKSSREIRLIQPVTPHSVPAQEVVSTKDVTCSEVLQSRIPLLRSIMKVFGAGEYRVREKINVVCQPQPSVSILQVSDGSCVASLQVLVDSALATPCQVMATGTCLLIKGMLQQPSLQGKHIIELHTEKILHLGLVDQSNYPLSKKRLPLESLRDCSHFRPRTTTVASVMQIHNALTWATHGFFQDQGFLHVQLPILTSTDSEGFSEKFVVTTLLNKGKNYDQISSTENAVVSVEAIRASIKEKYKKVEELNRTNSNKEALFAAQQDLKKTQELVSQLETRHKANSGVTIETRKFDFTKDFFARQTHLTVSGRLHLESQACGLGNVYSFGPRFQAVKSESKKSLAETWMVDVEMAFSELEDAMECANDFLKFVCKRISEGCMEDLQFILKRIDKKVMERLQLILSSSFERISYAEAIEVLRHAAGKRFQGKIEFGVSLTEEHESYLVDEIFKKPVIIYNHPKGLGPFYVHLNDDGMTVATFDVVLPKVGTVIRGSQSEERLNMLSSRMEELGLQKQQYEWYLDLRRHGSVKTSGFSLMLEPLVLYATGLNDVKDVVPFPRSFGRANN</sequence>
<dbReference type="PANTHER" id="PTHR22594:SF36">
    <property type="entry name" value="ASPARAGINE--TRNA LIGASE, CYTOPLASMIC 2"/>
    <property type="match status" value="1"/>
</dbReference>
<evidence type="ECO:0000259" key="9">
    <source>
        <dbReference type="Pfam" id="PF00152"/>
    </source>
</evidence>
<gene>
    <name evidence="10" type="ORF">EJD97_000956</name>
</gene>
<dbReference type="GO" id="GO:0004816">
    <property type="term" value="F:asparagine-tRNA ligase activity"/>
    <property type="evidence" value="ECO:0007669"/>
    <property type="project" value="UniProtKB-EC"/>
</dbReference>
<evidence type="ECO:0000256" key="3">
    <source>
        <dbReference type="ARBA" id="ARBA00022598"/>
    </source>
</evidence>
<keyword evidence="8" id="KW-0175">Coiled coil</keyword>
<dbReference type="NCBIfam" id="TIGR00457">
    <property type="entry name" value="asnS"/>
    <property type="match status" value="1"/>
</dbReference>
<dbReference type="SUPFAM" id="SSF55681">
    <property type="entry name" value="Class II aaRS and biotin synthetases"/>
    <property type="match status" value="1"/>
</dbReference>
<accession>A0A6N2CJU5</accession>
<dbReference type="GO" id="GO:0005524">
    <property type="term" value="F:ATP binding"/>
    <property type="evidence" value="ECO:0007669"/>
    <property type="project" value="UniProtKB-KW"/>
</dbReference>
<evidence type="ECO:0000256" key="8">
    <source>
        <dbReference type="SAM" id="Coils"/>
    </source>
</evidence>
<dbReference type="InterPro" id="IPR004364">
    <property type="entry name" value="Aa-tRNA-synt_II"/>
</dbReference>
<evidence type="ECO:0000256" key="1">
    <source>
        <dbReference type="ARBA" id="ARBA00008226"/>
    </source>
</evidence>
<organism evidence="10">
    <name type="scientific">Solanum chilense</name>
    <name type="common">Tomato</name>
    <name type="synonym">Lycopersicon chilense</name>
    <dbReference type="NCBI Taxonomy" id="4083"/>
    <lineage>
        <taxon>Eukaryota</taxon>
        <taxon>Viridiplantae</taxon>
        <taxon>Streptophyta</taxon>
        <taxon>Embryophyta</taxon>
        <taxon>Tracheophyta</taxon>
        <taxon>Spermatophyta</taxon>
        <taxon>Magnoliopsida</taxon>
        <taxon>eudicotyledons</taxon>
        <taxon>Gunneridae</taxon>
        <taxon>Pentapetalae</taxon>
        <taxon>asterids</taxon>
        <taxon>lamiids</taxon>
        <taxon>Solanales</taxon>
        <taxon>Solanaceae</taxon>
        <taxon>Solanoideae</taxon>
        <taxon>Solaneae</taxon>
        <taxon>Solanum</taxon>
        <taxon>Solanum subgen. Lycopersicon</taxon>
    </lineage>
</organism>
<dbReference type="GO" id="GO:0005739">
    <property type="term" value="C:mitochondrion"/>
    <property type="evidence" value="ECO:0007669"/>
    <property type="project" value="TreeGrafter"/>
</dbReference>
<comment type="caution">
    <text evidence="10">The sequence shown here is derived from an EMBL/GenBank/DDBJ whole genome shotgun (WGS) entry which is preliminary data.</text>
</comment>
<dbReference type="AlphaFoldDB" id="A0A6N2CJU5"/>
<proteinExistence type="inferred from homology"/>
<keyword evidence="7" id="KW-0030">Aminoacyl-tRNA synthetase</keyword>
<evidence type="ECO:0000256" key="5">
    <source>
        <dbReference type="ARBA" id="ARBA00022840"/>
    </source>
</evidence>
<keyword evidence="4" id="KW-0547">Nucleotide-binding</keyword>
<dbReference type="GO" id="GO:0006421">
    <property type="term" value="P:asparaginyl-tRNA aminoacylation"/>
    <property type="evidence" value="ECO:0007669"/>
    <property type="project" value="InterPro"/>
</dbReference>
<feature type="coiled-coil region" evidence="8">
    <location>
        <begin position="276"/>
        <end position="323"/>
    </location>
</feature>
<dbReference type="PANTHER" id="PTHR22594">
    <property type="entry name" value="ASPARTYL/LYSYL-TRNA SYNTHETASE"/>
    <property type="match status" value="1"/>
</dbReference>
<keyword evidence="6" id="KW-0648">Protein biosynthesis</keyword>
<dbReference type="Pfam" id="PF00152">
    <property type="entry name" value="tRNA-synt_2"/>
    <property type="match status" value="2"/>
</dbReference>
<dbReference type="EC" id="6.1.1.22" evidence="2"/>
<dbReference type="Gene3D" id="3.30.930.10">
    <property type="entry name" value="Bira Bifunctional Protein, Domain 2"/>
    <property type="match status" value="1"/>
</dbReference>
<protein>
    <recommendedName>
        <fullName evidence="2">asparagine--tRNA ligase</fullName>
        <ecNumber evidence="2">6.1.1.22</ecNumber>
    </recommendedName>
</protein>
<dbReference type="InterPro" id="IPR045864">
    <property type="entry name" value="aa-tRNA-synth_II/BPL/LPL"/>
</dbReference>
<feature type="domain" description="Aminoacyl-tRNA synthetase class II (D/K/N)" evidence="9">
    <location>
        <begin position="202"/>
        <end position="263"/>
    </location>
</feature>
<dbReference type="EMBL" id="RXGB01000109">
    <property type="protein sequence ID" value="TMX05212.1"/>
    <property type="molecule type" value="Genomic_DNA"/>
</dbReference>
<keyword evidence="3" id="KW-0436">Ligase</keyword>
<dbReference type="InterPro" id="IPR004522">
    <property type="entry name" value="Asn-tRNA-ligase"/>
</dbReference>
<evidence type="ECO:0000313" key="10">
    <source>
        <dbReference type="EMBL" id="TMX05212.1"/>
    </source>
</evidence>
<evidence type="ECO:0000256" key="4">
    <source>
        <dbReference type="ARBA" id="ARBA00022741"/>
    </source>
</evidence>